<organism evidence="2 3">
    <name type="scientific">Recurvomyces mirabilis</name>
    <dbReference type="NCBI Taxonomy" id="574656"/>
    <lineage>
        <taxon>Eukaryota</taxon>
        <taxon>Fungi</taxon>
        <taxon>Dikarya</taxon>
        <taxon>Ascomycota</taxon>
        <taxon>Pezizomycotina</taxon>
        <taxon>Dothideomycetes</taxon>
        <taxon>Dothideomycetidae</taxon>
        <taxon>Mycosphaerellales</taxon>
        <taxon>Teratosphaeriaceae</taxon>
        <taxon>Recurvomyces</taxon>
    </lineage>
</organism>
<feature type="transmembrane region" description="Helical" evidence="1">
    <location>
        <begin position="103"/>
        <end position="123"/>
    </location>
</feature>
<feature type="transmembrane region" description="Helical" evidence="1">
    <location>
        <begin position="59"/>
        <end position="83"/>
    </location>
</feature>
<sequence>MPLTNPQGSHLGLILPLCTSSATLGLALFQYPLFLSFLQQPTDLSNPKSNISGKPLSTFWSTFMYTGTSVALAITTTSAIAGLLSAQWLRTHATLETTDVSKWYTYGAVLAAGHLLFVPAVGGPIGRIVENGKGEVGSESEVERSNAEEQKMWLVWHTVRTLTVDLGALLCFAEGAALSLWVI</sequence>
<keyword evidence="1" id="KW-1133">Transmembrane helix</keyword>
<keyword evidence="1" id="KW-0812">Transmembrane</keyword>
<comment type="caution">
    <text evidence="2">The sequence shown here is derived from an EMBL/GenBank/DDBJ whole genome shotgun (WGS) entry which is preliminary data.</text>
</comment>
<name>A0AAE0WNU1_9PEZI</name>
<dbReference type="Proteomes" id="UP001274830">
    <property type="component" value="Unassembled WGS sequence"/>
</dbReference>
<accession>A0AAE0WNU1</accession>
<proteinExistence type="predicted"/>
<keyword evidence="1" id="KW-0472">Membrane</keyword>
<evidence type="ECO:0000256" key="1">
    <source>
        <dbReference type="SAM" id="Phobius"/>
    </source>
</evidence>
<dbReference type="AlphaFoldDB" id="A0AAE0WNU1"/>
<keyword evidence="3" id="KW-1185">Reference proteome</keyword>
<evidence type="ECO:0000313" key="2">
    <source>
        <dbReference type="EMBL" id="KAK3675158.1"/>
    </source>
</evidence>
<reference evidence="2" key="1">
    <citation type="submission" date="2023-07" db="EMBL/GenBank/DDBJ databases">
        <title>Black Yeasts Isolated from many extreme environments.</title>
        <authorList>
            <person name="Coleine C."/>
            <person name="Stajich J.E."/>
            <person name="Selbmann L."/>
        </authorList>
    </citation>
    <scope>NUCLEOTIDE SEQUENCE</scope>
    <source>
        <strain evidence="2">CCFEE 5485</strain>
    </source>
</reference>
<feature type="transmembrane region" description="Helical" evidence="1">
    <location>
        <begin position="12"/>
        <end position="38"/>
    </location>
</feature>
<protein>
    <submittedName>
        <fullName evidence="2">Uncharacterized protein</fullName>
    </submittedName>
</protein>
<gene>
    <name evidence="2" type="ORF">LTR78_005092</name>
</gene>
<evidence type="ECO:0000313" key="3">
    <source>
        <dbReference type="Proteomes" id="UP001274830"/>
    </source>
</evidence>
<dbReference type="EMBL" id="JAUTXT010000016">
    <property type="protein sequence ID" value="KAK3675158.1"/>
    <property type="molecule type" value="Genomic_DNA"/>
</dbReference>